<dbReference type="GO" id="GO:0005886">
    <property type="term" value="C:plasma membrane"/>
    <property type="evidence" value="ECO:0007669"/>
    <property type="project" value="UniProtKB-SubCell"/>
</dbReference>
<dbReference type="GO" id="GO:0034040">
    <property type="term" value="F:ATPase-coupled lipid transmembrane transporter activity"/>
    <property type="evidence" value="ECO:0007669"/>
    <property type="project" value="TreeGrafter"/>
</dbReference>
<dbReference type="GO" id="GO:0005524">
    <property type="term" value="F:ATP binding"/>
    <property type="evidence" value="ECO:0007669"/>
    <property type="project" value="UniProtKB-KW"/>
</dbReference>
<dbReference type="PROSITE" id="PS00211">
    <property type="entry name" value="ABC_TRANSPORTER_1"/>
    <property type="match status" value="1"/>
</dbReference>
<feature type="transmembrane region" description="Helical" evidence="7">
    <location>
        <begin position="254"/>
        <end position="272"/>
    </location>
</feature>
<evidence type="ECO:0000259" key="8">
    <source>
        <dbReference type="PROSITE" id="PS50893"/>
    </source>
</evidence>
<keyword evidence="6 7" id="KW-0472">Membrane</keyword>
<proteinExistence type="predicted"/>
<dbReference type="InterPro" id="IPR039421">
    <property type="entry name" value="Type_1_exporter"/>
</dbReference>
<dbReference type="SUPFAM" id="SSF52540">
    <property type="entry name" value="P-loop containing nucleoside triphosphate hydrolases"/>
    <property type="match status" value="1"/>
</dbReference>
<dbReference type="SUPFAM" id="SSF90123">
    <property type="entry name" value="ABC transporter transmembrane region"/>
    <property type="match status" value="1"/>
</dbReference>
<reference evidence="10 11" key="1">
    <citation type="submission" date="2018-02" db="EMBL/GenBank/DDBJ databases">
        <title>Genomic Reconstructions from Amazon Rainforest and Pasture Soil Reveal Novel Insights into the Physiology of Candidate Phyla in Tropical Sites.</title>
        <authorList>
            <person name="Kroeger M.E."/>
            <person name="Delmont T."/>
            <person name="Eren A.M."/>
            <person name="Guo J."/>
            <person name="Meyer K.M."/>
            <person name="Khan K."/>
            <person name="Rodrigues J.L.M."/>
            <person name="Bohannan B.J.M."/>
            <person name="Tringe S."/>
            <person name="Borges C.D."/>
            <person name="Tiedje J."/>
            <person name="Tsai S.M."/>
            <person name="Nusslein K."/>
        </authorList>
    </citation>
    <scope>NUCLEOTIDE SEQUENCE [LARGE SCALE GENOMIC DNA]</scope>
    <source>
        <strain evidence="10">Amazon FNV 2010 28 9</strain>
    </source>
</reference>
<organism evidence="10 11">
    <name type="scientific">Candidatus Cerribacteria bacterium 'Amazon FNV 2010 28 9'</name>
    <dbReference type="NCBI Taxonomy" id="2081795"/>
    <lineage>
        <taxon>Bacteria</taxon>
        <taxon>Candidatus Cerribacteria</taxon>
    </lineage>
</organism>
<feature type="domain" description="ABC transmembrane type-1" evidence="9">
    <location>
        <begin position="20"/>
        <end position="307"/>
    </location>
</feature>
<evidence type="ECO:0000256" key="1">
    <source>
        <dbReference type="ARBA" id="ARBA00004651"/>
    </source>
</evidence>
<evidence type="ECO:0000256" key="5">
    <source>
        <dbReference type="ARBA" id="ARBA00022989"/>
    </source>
</evidence>
<dbReference type="GO" id="GO:0016887">
    <property type="term" value="F:ATP hydrolysis activity"/>
    <property type="evidence" value="ECO:0007669"/>
    <property type="project" value="InterPro"/>
</dbReference>
<dbReference type="InterPro" id="IPR011527">
    <property type="entry name" value="ABC1_TM_dom"/>
</dbReference>
<dbReference type="Proteomes" id="UP000246104">
    <property type="component" value="Unassembled WGS sequence"/>
</dbReference>
<accession>A0A317JNR4</accession>
<dbReference type="PROSITE" id="PS50929">
    <property type="entry name" value="ABC_TM1F"/>
    <property type="match status" value="1"/>
</dbReference>
<dbReference type="InterPro" id="IPR003593">
    <property type="entry name" value="AAA+_ATPase"/>
</dbReference>
<evidence type="ECO:0000256" key="3">
    <source>
        <dbReference type="ARBA" id="ARBA00022741"/>
    </source>
</evidence>
<evidence type="ECO:0000313" key="11">
    <source>
        <dbReference type="Proteomes" id="UP000246104"/>
    </source>
</evidence>
<evidence type="ECO:0000256" key="2">
    <source>
        <dbReference type="ARBA" id="ARBA00022692"/>
    </source>
</evidence>
<protein>
    <submittedName>
        <fullName evidence="10">Iron ABC transporter ATP-binding protein</fullName>
    </submittedName>
</protein>
<dbReference type="InterPro" id="IPR027417">
    <property type="entry name" value="P-loop_NTPase"/>
</dbReference>
<keyword evidence="4 10" id="KW-0067">ATP-binding</keyword>
<feature type="transmembrane region" description="Helical" evidence="7">
    <location>
        <begin position="146"/>
        <end position="178"/>
    </location>
</feature>
<feature type="transmembrane region" description="Helical" evidence="7">
    <location>
        <begin position="60"/>
        <end position="85"/>
    </location>
</feature>
<comment type="caution">
    <text evidence="10">The sequence shown here is derived from an EMBL/GenBank/DDBJ whole genome shotgun (WGS) entry which is preliminary data.</text>
</comment>
<dbReference type="Pfam" id="PF00664">
    <property type="entry name" value="ABC_membrane"/>
    <property type="match status" value="1"/>
</dbReference>
<dbReference type="EMBL" id="PSRQ01000035">
    <property type="protein sequence ID" value="PWU23397.1"/>
    <property type="molecule type" value="Genomic_DNA"/>
</dbReference>
<keyword evidence="3" id="KW-0547">Nucleotide-binding</keyword>
<evidence type="ECO:0000313" key="10">
    <source>
        <dbReference type="EMBL" id="PWU23397.1"/>
    </source>
</evidence>
<dbReference type="InterPro" id="IPR036640">
    <property type="entry name" value="ABC1_TM_sf"/>
</dbReference>
<evidence type="ECO:0000256" key="7">
    <source>
        <dbReference type="SAM" id="Phobius"/>
    </source>
</evidence>
<name>A0A317JNR4_9BACT</name>
<dbReference type="GO" id="GO:0140359">
    <property type="term" value="F:ABC-type transporter activity"/>
    <property type="evidence" value="ECO:0007669"/>
    <property type="project" value="InterPro"/>
</dbReference>
<dbReference type="InterPro" id="IPR003439">
    <property type="entry name" value="ABC_transporter-like_ATP-bd"/>
</dbReference>
<evidence type="ECO:0000259" key="9">
    <source>
        <dbReference type="PROSITE" id="PS50929"/>
    </source>
</evidence>
<keyword evidence="5 7" id="KW-1133">Transmembrane helix</keyword>
<dbReference type="CDD" id="cd07346">
    <property type="entry name" value="ABC_6TM_exporters"/>
    <property type="match status" value="1"/>
</dbReference>
<dbReference type="Pfam" id="PF00005">
    <property type="entry name" value="ABC_tran"/>
    <property type="match status" value="1"/>
</dbReference>
<dbReference type="InterPro" id="IPR017871">
    <property type="entry name" value="ABC_transporter-like_CS"/>
</dbReference>
<feature type="domain" description="ABC transporter" evidence="8">
    <location>
        <begin position="345"/>
        <end position="579"/>
    </location>
</feature>
<feature type="transmembrane region" description="Helical" evidence="7">
    <location>
        <begin position="18"/>
        <end position="39"/>
    </location>
</feature>
<keyword evidence="2 7" id="KW-0812">Transmembrane</keyword>
<dbReference type="Gene3D" id="3.40.50.300">
    <property type="entry name" value="P-loop containing nucleotide triphosphate hydrolases"/>
    <property type="match status" value="1"/>
</dbReference>
<evidence type="ECO:0000256" key="6">
    <source>
        <dbReference type="ARBA" id="ARBA00023136"/>
    </source>
</evidence>
<dbReference type="SMART" id="SM00382">
    <property type="entry name" value="AAA"/>
    <property type="match status" value="1"/>
</dbReference>
<dbReference type="PANTHER" id="PTHR24221">
    <property type="entry name" value="ATP-BINDING CASSETTE SUB-FAMILY B"/>
    <property type="match status" value="1"/>
</dbReference>
<dbReference type="PROSITE" id="PS50893">
    <property type="entry name" value="ABC_TRANSPORTER_2"/>
    <property type="match status" value="1"/>
</dbReference>
<dbReference type="AlphaFoldDB" id="A0A317JNR4"/>
<gene>
    <name evidence="10" type="ORF">C5B42_03125</name>
</gene>
<dbReference type="Gene3D" id="1.20.1560.10">
    <property type="entry name" value="ABC transporter type 1, transmembrane domain"/>
    <property type="match status" value="1"/>
</dbReference>
<dbReference type="FunFam" id="3.40.50.300:FF:000218">
    <property type="entry name" value="Multidrug ABC transporter ATP-binding protein"/>
    <property type="match status" value="1"/>
</dbReference>
<comment type="subcellular location">
    <subcellularLocation>
        <location evidence="1">Cell membrane</location>
        <topology evidence="1">Multi-pass membrane protein</topology>
    </subcellularLocation>
</comment>
<evidence type="ECO:0000256" key="4">
    <source>
        <dbReference type="ARBA" id="ARBA00022840"/>
    </source>
</evidence>
<sequence>MKNPILRIISFTGRFWKWYLFMGFFVIAVSLLNLAGPLISKLIVDHIVLQVTGKPQPFSILVTLLILYLLSDVAITILTTISQWVGDIFTEKLQTFLSKHFYEHVLDLHIGFYDNTITGQITNKMTRGIESITNFIQNMLNNFLPFLLTAVVTIILLAKYSLIIAALLAVLFPLYIVISHRSTKAWGKYEAQKNAVRDSSQGRVFESISAIRIVKSFGTQAAELASFLGARKNIEQLAKQQTKEWHMYDFLRRFALNIILFAIFAYVIYWTFQGRYTIGEMTLLLQLVNQARFPLFAMSFILGQIQQASSGSQDYFDILSKESAIHDEPQATSLSIEMKPNQPLLQFKNVSFEYEEKKAVLHDLTFSVKNGEKFALVGESGEGKSTIANLILRFYDPQSGTISIAGHDIRTLTQESLHAAVAVVLQESLLFSGTIFDNIAYGHPNATTEEVIAAAKAANAHEFIEKLPDQYDSLIGERGVKLSGGQKQRISIARAILKNAPIIILDEATSALDSRSELAVQKGLDELLKNRTSIIIAHRLSTIANADHILVLSQGKVAQTGTPKELLKDKEGLYYQLVNLQSQLLKAPSEKRKAQLKQFDLVG</sequence>
<dbReference type="PANTHER" id="PTHR24221:SF654">
    <property type="entry name" value="ATP-BINDING CASSETTE SUB-FAMILY B MEMBER 6"/>
    <property type="match status" value="1"/>
</dbReference>